<reference evidence="4" key="1">
    <citation type="submission" date="2022-04" db="EMBL/GenBank/DDBJ databases">
        <title>Whole genome sequence of Sphaerotilus sp. FB-5.</title>
        <authorList>
            <person name="Takeda M."/>
            <person name="Narihara S."/>
            <person name="Akimoto M."/>
            <person name="Akimoto R."/>
            <person name="Nishiyashiki S."/>
            <person name="Murakami T."/>
        </authorList>
    </citation>
    <scope>NUCLEOTIDE SEQUENCE</scope>
    <source>
        <strain evidence="4">FB-5</strain>
    </source>
</reference>
<keyword evidence="2" id="KW-0812">Transmembrane</keyword>
<keyword evidence="2" id="KW-1133">Transmembrane helix</keyword>
<feature type="region of interest" description="Disordered" evidence="1">
    <location>
        <begin position="1"/>
        <end position="31"/>
    </location>
</feature>
<feature type="compositionally biased region" description="Low complexity" evidence="1">
    <location>
        <begin position="1"/>
        <end position="14"/>
    </location>
</feature>
<feature type="domain" description="eCIS core" evidence="3">
    <location>
        <begin position="44"/>
        <end position="121"/>
    </location>
</feature>
<feature type="transmembrane region" description="Helical" evidence="2">
    <location>
        <begin position="447"/>
        <end position="466"/>
    </location>
</feature>
<name>A0ABN6PMX9_9BURK</name>
<accession>A0ABN6PMX9</accession>
<gene>
    <name evidence="4" type="ORF">CATMQ487_28880</name>
</gene>
<evidence type="ECO:0000256" key="2">
    <source>
        <dbReference type="SAM" id="Phobius"/>
    </source>
</evidence>
<sequence length="558" mass="60872">MAAADAAQEQATPAPTRPPKAHPGTPNPSALIAADVQGLGDGAPLALALRAPIEQRLGADLSAVRVHTDVRAALARERICVRAFAHGQHVAFGEGQYAPQTAEGRRLIAHELAHTVEQGGAPPRVQGDTGADFTVADMQKLAANIDRQEASSLQSFGTPARDSRLRLDLLPNPKTGIIDNLDGRLEWRFGRFVDPKDKYEDVCPTCHQTGAQAREAKQKRDADEKRRKLEAAWSSMHTAQHNQVLNAQESSLAADLQSSRLAVTQARLALLDAALALPPELGDDLLASPTAVIPPELRTHMLMAAQAEVLVDAYVDAKTGAQGIPWSFYLIRKGFMFELHDITAPLRKDGRSVVHEVGISNINALIMQRHGTQSIDEIDPPKELFDKLNDCDFFPESELYWRFPKSGLPDRMTMTAPKPFYQWLTEIGMLLTLVGGLLVPVLGGPAALALASALVGGAMTIGGSVLKMQDMEAKGMLTAEARRGIWWDIALDYNDWVEKTMRHNVPWGSPPDVALALLVATGQRLREIIRAHRDVLHYGQRILPPDLRRVRVGIAAQD</sequence>
<keyword evidence="5" id="KW-1185">Reference proteome</keyword>
<evidence type="ECO:0000313" key="5">
    <source>
        <dbReference type="Proteomes" id="UP001057498"/>
    </source>
</evidence>
<dbReference type="InterPro" id="IPR025295">
    <property type="entry name" value="eCIS_core_dom"/>
</dbReference>
<dbReference type="Proteomes" id="UP001057498">
    <property type="component" value="Chromosome"/>
</dbReference>
<dbReference type="EMBL" id="AP025730">
    <property type="protein sequence ID" value="BDI05918.1"/>
    <property type="molecule type" value="Genomic_DNA"/>
</dbReference>
<proteinExistence type="predicted"/>
<dbReference type="RefSeq" id="WP_251969251.1">
    <property type="nucleotide sequence ID" value="NZ_AP025730.1"/>
</dbReference>
<evidence type="ECO:0000256" key="1">
    <source>
        <dbReference type="SAM" id="MobiDB-lite"/>
    </source>
</evidence>
<protein>
    <recommendedName>
        <fullName evidence="3">eCIS core domain-containing protein</fullName>
    </recommendedName>
</protein>
<dbReference type="Pfam" id="PF13699">
    <property type="entry name" value="eCIS_core"/>
    <property type="match status" value="1"/>
</dbReference>
<feature type="transmembrane region" description="Helical" evidence="2">
    <location>
        <begin position="420"/>
        <end position="441"/>
    </location>
</feature>
<evidence type="ECO:0000313" key="4">
    <source>
        <dbReference type="EMBL" id="BDI05918.1"/>
    </source>
</evidence>
<keyword evidence="2" id="KW-0472">Membrane</keyword>
<organism evidence="4 5">
    <name type="scientific">Sphaerotilus microaerophilus</name>
    <dbReference type="NCBI Taxonomy" id="2914710"/>
    <lineage>
        <taxon>Bacteria</taxon>
        <taxon>Pseudomonadati</taxon>
        <taxon>Pseudomonadota</taxon>
        <taxon>Betaproteobacteria</taxon>
        <taxon>Burkholderiales</taxon>
        <taxon>Sphaerotilaceae</taxon>
        <taxon>Sphaerotilus</taxon>
    </lineage>
</organism>
<evidence type="ECO:0000259" key="3">
    <source>
        <dbReference type="Pfam" id="PF13699"/>
    </source>
</evidence>